<dbReference type="AlphaFoldDB" id="A0A2S9GYL8"/>
<dbReference type="Gene3D" id="3.20.20.450">
    <property type="entry name" value="EAL domain"/>
    <property type="match status" value="1"/>
</dbReference>
<organism evidence="7 8">
    <name type="scientific">Solimicrobium silvestre</name>
    <dbReference type="NCBI Taxonomy" id="2099400"/>
    <lineage>
        <taxon>Bacteria</taxon>
        <taxon>Pseudomonadati</taxon>
        <taxon>Pseudomonadota</taxon>
        <taxon>Betaproteobacteria</taxon>
        <taxon>Burkholderiales</taxon>
        <taxon>Oxalobacteraceae</taxon>
        <taxon>Solimicrobium</taxon>
    </lineage>
</organism>
<keyword evidence="2" id="KW-0812">Transmembrane</keyword>
<dbReference type="Proteomes" id="UP000237839">
    <property type="component" value="Unassembled WGS sequence"/>
</dbReference>
<dbReference type="Pfam" id="PF13426">
    <property type="entry name" value="PAS_9"/>
    <property type="match status" value="1"/>
</dbReference>
<reference evidence="7 8" key="1">
    <citation type="submission" date="2018-02" db="EMBL/GenBank/DDBJ databases">
        <title>Solimicrobium silvestre gen. nov., sp. nov., isolated from alpine forest soil.</title>
        <authorList>
            <person name="Margesin R."/>
            <person name="Albuquerque L."/>
            <person name="Zhang D.-C."/>
            <person name="Froufe H.J.C."/>
            <person name="Severino R."/>
            <person name="Roxo I."/>
            <person name="Egas C."/>
            <person name="Da Costa M.S."/>
        </authorList>
    </citation>
    <scope>NUCLEOTIDE SEQUENCE [LARGE SCALE GENOMIC DNA]</scope>
    <source>
        <strain evidence="7 8">S20-91</strain>
    </source>
</reference>
<dbReference type="InterPro" id="IPR001610">
    <property type="entry name" value="PAC"/>
</dbReference>
<dbReference type="SMART" id="SM00091">
    <property type="entry name" value="PAS"/>
    <property type="match status" value="1"/>
</dbReference>
<dbReference type="InterPro" id="IPR001633">
    <property type="entry name" value="EAL_dom"/>
</dbReference>
<dbReference type="InterPro" id="IPR035919">
    <property type="entry name" value="EAL_sf"/>
</dbReference>
<dbReference type="InterPro" id="IPR029787">
    <property type="entry name" value="Nucleotide_cyclase"/>
</dbReference>
<dbReference type="RefSeq" id="WP_207769694.1">
    <property type="nucleotide sequence ID" value="NZ_PUGF01000011.1"/>
</dbReference>
<keyword evidence="8" id="KW-1185">Reference proteome</keyword>
<dbReference type="InterPro" id="IPR000160">
    <property type="entry name" value="GGDEF_dom"/>
</dbReference>
<comment type="catalytic activity">
    <reaction evidence="1">
        <text>3',3'-c-di-GMP + H2O = 5'-phosphoguanylyl(3'-&gt;5')guanosine + H(+)</text>
        <dbReference type="Rhea" id="RHEA:24902"/>
        <dbReference type="ChEBI" id="CHEBI:15377"/>
        <dbReference type="ChEBI" id="CHEBI:15378"/>
        <dbReference type="ChEBI" id="CHEBI:58754"/>
        <dbReference type="ChEBI" id="CHEBI:58805"/>
        <dbReference type="EC" id="3.1.4.52"/>
    </reaction>
    <physiologicalReaction direction="left-to-right" evidence="1">
        <dbReference type="Rhea" id="RHEA:24903"/>
    </physiologicalReaction>
</comment>
<dbReference type="InterPro" id="IPR000700">
    <property type="entry name" value="PAS-assoc_C"/>
</dbReference>
<sequence>MPKKLAMRNTTISHVYLIIAMFVAMIITLTFLMQIQMNALMAVRAYIGGAGVWAKAQKEAILSLEHYALTHDENDYQNYQRSIQIPIGDLQARIALQKPNPDLAMAREGFLIGGNHPEDIESMSDLFLRFQNFSFMTEVIKSWTTGDKLIAELNEEAEKLHQDISSHSINSDTVHTFMIRTNIINQHLTEQENLFSSTLATISRSASHASRNFSYTIALLFTLLGVGISWTIIARIRAIDTVLHNSEAYLRIAATAFESQENLIITDANEVILRVNKAFTENTGYSAEEIIGQTPRLLKSGRHPPEFYKEMWETIQLKGAWQGEIWGRRKNGQIYPKWLSISAVKGAGGHITHYIGSYIDITERKEAEEKIKYIAFHDHLTNLPNRRLLLDRLQQALTSNARSGRKGALLFIDLDNFKDLNDTLGHDTGDLLLQQVAQRLEASFRENDTVSRMGGDEFVVMLLDLSEHHMEAATQTELIGEKTLAILSQPYQLDKYELTCTASIGITLFDGNDQMKDELMKQADIAMYQAKKAGRNTLRFFDNQMQDAITIRTKLDTELHKALESQQFQLYYQIQVDNARRPIGAEALIRWQHPTRGVVFPGEFIALAEETGLILPIGKWVLDTACAQIKAWQNDASTQALVLAVNVSANQFRQADFVSQVQTCVQLHAINPMLLKLELTESLMLKDVDDTIVTMNSLKEIGVQLSLDDFGTGYSSLQYLKRLPFDQIKIDRSFVRDIATDPNDAAIVQTIIAMAKTLGLNVIAEGVETEEQREFLNLRGCYAYQGYLFGKPVPLEQFEAMLELA</sequence>
<dbReference type="PROSITE" id="PS50887">
    <property type="entry name" value="GGDEF"/>
    <property type="match status" value="1"/>
</dbReference>
<dbReference type="SUPFAM" id="SSF55073">
    <property type="entry name" value="Nucleotide cyclase"/>
    <property type="match status" value="1"/>
</dbReference>
<dbReference type="InterPro" id="IPR000014">
    <property type="entry name" value="PAS"/>
</dbReference>
<evidence type="ECO:0000259" key="5">
    <source>
        <dbReference type="PROSITE" id="PS50883"/>
    </source>
</evidence>
<keyword evidence="2" id="KW-0472">Membrane</keyword>
<keyword evidence="2" id="KW-1133">Transmembrane helix</keyword>
<name>A0A2S9GYL8_9BURK</name>
<dbReference type="NCBIfam" id="TIGR00229">
    <property type="entry name" value="sensory_box"/>
    <property type="match status" value="1"/>
</dbReference>
<dbReference type="SMART" id="SM00086">
    <property type="entry name" value="PAC"/>
    <property type="match status" value="1"/>
</dbReference>
<dbReference type="Pfam" id="PF00990">
    <property type="entry name" value="GGDEF"/>
    <property type="match status" value="1"/>
</dbReference>
<dbReference type="GO" id="GO:0071111">
    <property type="term" value="F:cyclic-guanylate-specific phosphodiesterase activity"/>
    <property type="evidence" value="ECO:0007669"/>
    <property type="project" value="UniProtKB-EC"/>
</dbReference>
<feature type="transmembrane region" description="Helical" evidence="2">
    <location>
        <begin position="213"/>
        <end position="233"/>
    </location>
</feature>
<feature type="transmembrane region" description="Helical" evidence="2">
    <location>
        <begin position="12"/>
        <end position="32"/>
    </location>
</feature>
<accession>A0A2S9GYL8</accession>
<evidence type="ECO:0000313" key="7">
    <source>
        <dbReference type="EMBL" id="PRC92803.1"/>
    </source>
</evidence>
<comment type="caution">
    <text evidence="7">The sequence shown here is derived from an EMBL/GenBank/DDBJ whole genome shotgun (WGS) entry which is preliminary data.</text>
</comment>
<dbReference type="FunFam" id="3.30.70.270:FF:000001">
    <property type="entry name" value="Diguanylate cyclase domain protein"/>
    <property type="match status" value="1"/>
</dbReference>
<dbReference type="FunFam" id="3.20.20.450:FF:000001">
    <property type="entry name" value="Cyclic di-GMP phosphodiesterase yahA"/>
    <property type="match status" value="1"/>
</dbReference>
<feature type="domain" description="GGDEF" evidence="6">
    <location>
        <begin position="405"/>
        <end position="543"/>
    </location>
</feature>
<feature type="domain" description="EAL" evidence="5">
    <location>
        <begin position="552"/>
        <end position="805"/>
    </location>
</feature>
<gene>
    <name evidence="7" type="ORF">S2091_2533</name>
</gene>
<dbReference type="Gene3D" id="3.30.70.270">
    <property type="match status" value="1"/>
</dbReference>
<feature type="domain" description="PAS" evidence="3">
    <location>
        <begin position="246"/>
        <end position="294"/>
    </location>
</feature>
<dbReference type="PANTHER" id="PTHR44757">
    <property type="entry name" value="DIGUANYLATE CYCLASE DGCP"/>
    <property type="match status" value="1"/>
</dbReference>
<evidence type="ECO:0000313" key="8">
    <source>
        <dbReference type="Proteomes" id="UP000237839"/>
    </source>
</evidence>
<evidence type="ECO:0000259" key="6">
    <source>
        <dbReference type="PROSITE" id="PS50887"/>
    </source>
</evidence>
<dbReference type="PANTHER" id="PTHR44757:SF2">
    <property type="entry name" value="BIOFILM ARCHITECTURE MAINTENANCE PROTEIN MBAA"/>
    <property type="match status" value="1"/>
</dbReference>
<dbReference type="GO" id="GO:0071732">
    <property type="term" value="P:cellular response to nitric oxide"/>
    <property type="evidence" value="ECO:0007669"/>
    <property type="project" value="UniProtKB-ARBA"/>
</dbReference>
<evidence type="ECO:0000256" key="2">
    <source>
        <dbReference type="SAM" id="Phobius"/>
    </source>
</evidence>
<evidence type="ECO:0000259" key="3">
    <source>
        <dbReference type="PROSITE" id="PS50112"/>
    </source>
</evidence>
<protein>
    <submittedName>
        <fullName evidence="7">GGDEF: diguanylate cyclase (GGDEF) domain</fullName>
    </submittedName>
</protein>
<dbReference type="PROSITE" id="PS50883">
    <property type="entry name" value="EAL"/>
    <property type="match status" value="1"/>
</dbReference>
<dbReference type="CDD" id="cd00130">
    <property type="entry name" value="PAS"/>
    <property type="match status" value="1"/>
</dbReference>
<evidence type="ECO:0000259" key="4">
    <source>
        <dbReference type="PROSITE" id="PS50113"/>
    </source>
</evidence>
<dbReference type="InterPro" id="IPR043128">
    <property type="entry name" value="Rev_trsase/Diguanyl_cyclase"/>
</dbReference>
<dbReference type="SMART" id="SM00267">
    <property type="entry name" value="GGDEF"/>
    <property type="match status" value="1"/>
</dbReference>
<dbReference type="SUPFAM" id="SSF55785">
    <property type="entry name" value="PYP-like sensor domain (PAS domain)"/>
    <property type="match status" value="1"/>
</dbReference>
<feature type="domain" description="PAC" evidence="4">
    <location>
        <begin position="321"/>
        <end position="373"/>
    </location>
</feature>
<dbReference type="Gene3D" id="3.30.450.20">
    <property type="entry name" value="PAS domain"/>
    <property type="match status" value="1"/>
</dbReference>
<dbReference type="InterPro" id="IPR035965">
    <property type="entry name" value="PAS-like_dom_sf"/>
</dbReference>
<dbReference type="Pfam" id="PF00563">
    <property type="entry name" value="EAL"/>
    <property type="match status" value="1"/>
</dbReference>
<dbReference type="SMART" id="SM00052">
    <property type="entry name" value="EAL"/>
    <property type="match status" value="1"/>
</dbReference>
<dbReference type="NCBIfam" id="TIGR00254">
    <property type="entry name" value="GGDEF"/>
    <property type="match status" value="1"/>
</dbReference>
<dbReference type="InterPro" id="IPR052155">
    <property type="entry name" value="Biofilm_reg_signaling"/>
</dbReference>
<proteinExistence type="predicted"/>
<dbReference type="CDD" id="cd01948">
    <property type="entry name" value="EAL"/>
    <property type="match status" value="1"/>
</dbReference>
<dbReference type="PROSITE" id="PS50112">
    <property type="entry name" value="PAS"/>
    <property type="match status" value="1"/>
</dbReference>
<dbReference type="PROSITE" id="PS50113">
    <property type="entry name" value="PAC"/>
    <property type="match status" value="1"/>
</dbReference>
<dbReference type="SUPFAM" id="SSF141868">
    <property type="entry name" value="EAL domain-like"/>
    <property type="match status" value="1"/>
</dbReference>
<evidence type="ECO:0000256" key="1">
    <source>
        <dbReference type="ARBA" id="ARBA00051114"/>
    </source>
</evidence>
<dbReference type="EMBL" id="PUGF01000011">
    <property type="protein sequence ID" value="PRC92803.1"/>
    <property type="molecule type" value="Genomic_DNA"/>
</dbReference>
<dbReference type="CDD" id="cd01949">
    <property type="entry name" value="GGDEF"/>
    <property type="match status" value="1"/>
</dbReference>